<dbReference type="EC" id="3.4.21.-" evidence="6"/>
<evidence type="ECO:0000256" key="4">
    <source>
        <dbReference type="ARBA" id="ARBA00022801"/>
    </source>
</evidence>
<dbReference type="RefSeq" id="WP_323578295.1">
    <property type="nucleotide sequence ID" value="NZ_JAYGJQ010000002.1"/>
</dbReference>
<dbReference type="PANTHER" id="PTHR15462:SF8">
    <property type="entry name" value="SERINE PROTEASE"/>
    <property type="match status" value="1"/>
</dbReference>
<dbReference type="InterPro" id="IPR001254">
    <property type="entry name" value="Trypsin_dom"/>
</dbReference>
<dbReference type="Pfam" id="PF00089">
    <property type="entry name" value="Trypsin"/>
    <property type="match status" value="1"/>
</dbReference>
<protein>
    <recommendedName>
        <fullName evidence="6">Serine protease</fullName>
        <ecNumber evidence="6">3.4.21.-</ecNumber>
    </recommendedName>
</protein>
<feature type="domain" description="Peptidase S1" evidence="7">
    <location>
        <begin position="59"/>
        <end position="227"/>
    </location>
</feature>
<evidence type="ECO:0000256" key="6">
    <source>
        <dbReference type="RuleBase" id="RU004296"/>
    </source>
</evidence>
<evidence type="ECO:0000259" key="7">
    <source>
        <dbReference type="Pfam" id="PF00089"/>
    </source>
</evidence>
<evidence type="ECO:0000256" key="1">
    <source>
        <dbReference type="ARBA" id="ARBA00008764"/>
    </source>
</evidence>
<evidence type="ECO:0000313" key="8">
    <source>
        <dbReference type="EMBL" id="MEA9358049.1"/>
    </source>
</evidence>
<sequence>MKMVLALLLLTTSISLFAEDNFSTSSFGSIGAPKKVIGIFLREQITDASTYPERIVGQLASGCTATLIGPRHIITAGHCVYDVDKTEWLNDLRFFPARTSATEKPYVIEWKKVFVQQKFIETGYKSLDFAVIELAEPIGETLGWSGFRALPEAEYYNKIRITGYPADKDLGTMWTVSCPATVENKKLIYQCDTFGGMSGSAIFSLPSDRNNPTVSGVHTWGIGKVNGGVFFDQNNYELVYSWKNSSEQTDVTTVHEKP</sequence>
<keyword evidence="5 6" id="KW-0720">Serine protease</keyword>
<comment type="similarity">
    <text evidence="1 6">Belongs to the peptidase S1B family.</text>
</comment>
<proteinExistence type="inferred from homology"/>
<feature type="chain" id="PRO_5045005912" description="Serine protease" evidence="6">
    <location>
        <begin position="19"/>
        <end position="258"/>
    </location>
</feature>
<dbReference type="InterPro" id="IPR050966">
    <property type="entry name" value="Glutamyl_endopeptidase"/>
</dbReference>
<dbReference type="PRINTS" id="PR00839">
    <property type="entry name" value="V8PROTEASE"/>
</dbReference>
<feature type="signal peptide" evidence="6">
    <location>
        <begin position="1"/>
        <end position="18"/>
    </location>
</feature>
<evidence type="ECO:0000313" key="9">
    <source>
        <dbReference type="Proteomes" id="UP001302274"/>
    </source>
</evidence>
<dbReference type="InterPro" id="IPR008256">
    <property type="entry name" value="Peptidase_S1B"/>
</dbReference>
<dbReference type="PROSITE" id="PS00134">
    <property type="entry name" value="TRYPSIN_HIS"/>
    <property type="match status" value="1"/>
</dbReference>
<dbReference type="InterPro" id="IPR043504">
    <property type="entry name" value="Peptidase_S1_PA_chymotrypsin"/>
</dbReference>
<gene>
    <name evidence="8" type="ORF">SHI21_17585</name>
</gene>
<dbReference type="SUPFAM" id="SSF50494">
    <property type="entry name" value="Trypsin-like serine proteases"/>
    <property type="match status" value="1"/>
</dbReference>
<evidence type="ECO:0000256" key="5">
    <source>
        <dbReference type="ARBA" id="ARBA00022825"/>
    </source>
</evidence>
<organism evidence="8 9">
    <name type="scientific">Bacteriovorax antarcticus</name>
    <dbReference type="NCBI Taxonomy" id="3088717"/>
    <lineage>
        <taxon>Bacteria</taxon>
        <taxon>Pseudomonadati</taxon>
        <taxon>Bdellovibrionota</taxon>
        <taxon>Bacteriovoracia</taxon>
        <taxon>Bacteriovoracales</taxon>
        <taxon>Bacteriovoracaceae</taxon>
        <taxon>Bacteriovorax</taxon>
    </lineage>
</organism>
<reference evidence="8 9" key="1">
    <citation type="submission" date="2023-11" db="EMBL/GenBank/DDBJ databases">
        <title>A Novel Polar Bacteriovorax (B. antarcticus) Isolated from the Biocrust in Antarctica.</title>
        <authorList>
            <person name="Mun W."/>
            <person name="Choi S.Y."/>
            <person name="Mitchell R.J."/>
        </authorList>
    </citation>
    <scope>NUCLEOTIDE SEQUENCE [LARGE SCALE GENOMIC DNA]</scope>
    <source>
        <strain evidence="8 9">PP10</strain>
    </source>
</reference>
<evidence type="ECO:0000256" key="2">
    <source>
        <dbReference type="ARBA" id="ARBA00022670"/>
    </source>
</evidence>
<keyword evidence="3 6" id="KW-0732">Signal</keyword>
<comment type="caution">
    <text evidence="8">The sequence shown here is derived from an EMBL/GenBank/DDBJ whole genome shotgun (WGS) entry which is preliminary data.</text>
</comment>
<dbReference type="InterPro" id="IPR018114">
    <property type="entry name" value="TRYPSIN_HIS"/>
</dbReference>
<keyword evidence="2 6" id="KW-0645">Protease</keyword>
<dbReference type="Proteomes" id="UP001302274">
    <property type="component" value="Unassembled WGS sequence"/>
</dbReference>
<dbReference type="PANTHER" id="PTHR15462">
    <property type="entry name" value="SERINE PROTEASE"/>
    <property type="match status" value="1"/>
</dbReference>
<accession>A0ABU5W0G5</accession>
<keyword evidence="9" id="KW-1185">Reference proteome</keyword>
<dbReference type="EMBL" id="JAYGJQ010000002">
    <property type="protein sequence ID" value="MEA9358049.1"/>
    <property type="molecule type" value="Genomic_DNA"/>
</dbReference>
<dbReference type="GO" id="GO:0016787">
    <property type="term" value="F:hydrolase activity"/>
    <property type="evidence" value="ECO:0007669"/>
    <property type="project" value="UniProtKB-KW"/>
</dbReference>
<keyword evidence="4 6" id="KW-0378">Hydrolase</keyword>
<name>A0ABU5W0G5_9BACT</name>
<dbReference type="Gene3D" id="2.40.10.10">
    <property type="entry name" value="Trypsin-like serine proteases"/>
    <property type="match status" value="2"/>
</dbReference>
<evidence type="ECO:0000256" key="3">
    <source>
        <dbReference type="ARBA" id="ARBA00022729"/>
    </source>
</evidence>
<dbReference type="InterPro" id="IPR009003">
    <property type="entry name" value="Peptidase_S1_PA"/>
</dbReference>